<evidence type="ECO:0000313" key="6">
    <source>
        <dbReference type="EMBL" id="XBY67020.1"/>
    </source>
</evidence>
<gene>
    <name evidence="6" type="ORF">ABS648_14985</name>
</gene>
<feature type="domain" description="O-methyltransferase C-terminal" evidence="4">
    <location>
        <begin position="140"/>
        <end position="275"/>
    </location>
</feature>
<dbReference type="InterPro" id="IPR001077">
    <property type="entry name" value="COMT_C"/>
</dbReference>
<protein>
    <submittedName>
        <fullName evidence="6">Methyltransferase</fullName>
    </submittedName>
</protein>
<keyword evidence="1 6" id="KW-0489">Methyltransferase</keyword>
<dbReference type="PANTHER" id="PTHR43712">
    <property type="entry name" value="PUTATIVE (AFU_ORTHOLOGUE AFUA_4G14580)-RELATED"/>
    <property type="match status" value="1"/>
</dbReference>
<dbReference type="CDD" id="cd02440">
    <property type="entry name" value="AdoMet_MTases"/>
    <property type="match status" value="1"/>
</dbReference>
<dbReference type="GO" id="GO:0032259">
    <property type="term" value="P:methylation"/>
    <property type="evidence" value="ECO:0007669"/>
    <property type="project" value="UniProtKB-KW"/>
</dbReference>
<dbReference type="Pfam" id="PF08100">
    <property type="entry name" value="Dimerisation"/>
    <property type="match status" value="1"/>
</dbReference>
<sequence length="335" mass="35572">METLSIHPLQDCWDSLLASVRADALRVALEHGLFATLEQPLDAAAVAAAQRWQASPTRALLDQLWSMGLLSRPEVGEGAYRNAPVAACYLHPQAPRYCGDALLFRLRTLRAVGAQLEGRLVGEVPAGPPPGGWAEAARVQIAQEQRAVTVDTALALVQRLEAFAGAPRLLDLGGGPGLVAIALARANPQLHGVVFDLPDSAAVAWENITAAGLGGRLEARGGDLLHDDLGSGYDLVWCSSVLHFMPDPPAALAKIYRALRPGGTLVCAHAEVPGQAADAARVLPYYLGLRMQGRYLPLPGELVTVLEAVGFEVIEQLPAVTFPLAPVTVQIARRR</sequence>
<dbReference type="EMBL" id="CP158373">
    <property type="protein sequence ID" value="XBY67020.1"/>
    <property type="molecule type" value="Genomic_DNA"/>
</dbReference>
<evidence type="ECO:0000256" key="2">
    <source>
        <dbReference type="ARBA" id="ARBA00022679"/>
    </source>
</evidence>
<organism evidence="6">
    <name type="scientific">Pseudomonas solani</name>
    <dbReference type="NCBI Taxonomy" id="2731552"/>
    <lineage>
        <taxon>Bacteria</taxon>
        <taxon>Pseudomonadati</taxon>
        <taxon>Pseudomonadota</taxon>
        <taxon>Gammaproteobacteria</taxon>
        <taxon>Pseudomonadales</taxon>
        <taxon>Pseudomonadaceae</taxon>
        <taxon>Pseudomonas</taxon>
    </lineage>
</organism>
<dbReference type="Pfam" id="PF00891">
    <property type="entry name" value="Methyltransf_2"/>
    <property type="match status" value="1"/>
</dbReference>
<dbReference type="Gene3D" id="3.40.50.150">
    <property type="entry name" value="Vaccinia Virus protein VP39"/>
    <property type="match status" value="1"/>
</dbReference>
<dbReference type="PROSITE" id="PS51683">
    <property type="entry name" value="SAM_OMT_II"/>
    <property type="match status" value="1"/>
</dbReference>
<evidence type="ECO:0000256" key="1">
    <source>
        <dbReference type="ARBA" id="ARBA00022603"/>
    </source>
</evidence>
<dbReference type="AlphaFoldDB" id="A0AAU7YAP9"/>
<evidence type="ECO:0000256" key="3">
    <source>
        <dbReference type="ARBA" id="ARBA00022691"/>
    </source>
</evidence>
<dbReference type="GO" id="GO:0008171">
    <property type="term" value="F:O-methyltransferase activity"/>
    <property type="evidence" value="ECO:0007669"/>
    <property type="project" value="InterPro"/>
</dbReference>
<dbReference type="InterPro" id="IPR036388">
    <property type="entry name" value="WH-like_DNA-bd_sf"/>
</dbReference>
<dbReference type="GO" id="GO:0046983">
    <property type="term" value="F:protein dimerization activity"/>
    <property type="evidence" value="ECO:0007669"/>
    <property type="project" value="InterPro"/>
</dbReference>
<keyword evidence="3" id="KW-0949">S-adenosyl-L-methionine</keyword>
<dbReference type="RefSeq" id="WP_350448621.1">
    <property type="nucleotide sequence ID" value="NZ_CP158373.1"/>
</dbReference>
<dbReference type="SUPFAM" id="SSF53335">
    <property type="entry name" value="S-adenosyl-L-methionine-dependent methyltransferases"/>
    <property type="match status" value="1"/>
</dbReference>
<dbReference type="InterPro" id="IPR016461">
    <property type="entry name" value="COMT-like"/>
</dbReference>
<dbReference type="Gene3D" id="1.10.10.10">
    <property type="entry name" value="Winged helix-like DNA-binding domain superfamily/Winged helix DNA-binding domain"/>
    <property type="match status" value="1"/>
</dbReference>
<dbReference type="PANTHER" id="PTHR43712:SF2">
    <property type="entry name" value="O-METHYLTRANSFERASE CICE"/>
    <property type="match status" value="1"/>
</dbReference>
<evidence type="ECO:0000259" key="5">
    <source>
        <dbReference type="Pfam" id="PF08100"/>
    </source>
</evidence>
<evidence type="ECO:0000259" key="4">
    <source>
        <dbReference type="Pfam" id="PF00891"/>
    </source>
</evidence>
<dbReference type="InterPro" id="IPR012967">
    <property type="entry name" value="COMT_dimerisation"/>
</dbReference>
<feature type="domain" description="O-methyltransferase dimerisation" evidence="5">
    <location>
        <begin position="13"/>
        <end position="90"/>
    </location>
</feature>
<reference evidence="6" key="1">
    <citation type="submission" date="2023-08" db="EMBL/GenBank/DDBJ databases">
        <title>Increased levels of nutrients transform a symbiont into a lethal pathobiont.</title>
        <authorList>
            <person name="Lachnit T."/>
            <person name="Ulrich L."/>
            <person name="Willmer F.M."/>
            <person name="Hasenbein T."/>
            <person name="Steiner L.X."/>
            <person name="Wolters M."/>
            <person name="Herbst E.M."/>
            <person name="Deines P."/>
        </authorList>
    </citation>
    <scope>NUCLEOTIDE SEQUENCE</scope>
    <source>
        <strain evidence="6">T3</strain>
    </source>
</reference>
<accession>A0AAU7YAP9</accession>
<proteinExistence type="predicted"/>
<dbReference type="InterPro" id="IPR029063">
    <property type="entry name" value="SAM-dependent_MTases_sf"/>
</dbReference>
<name>A0AAU7YAP9_9PSED</name>
<keyword evidence="2" id="KW-0808">Transferase</keyword>